<accession>A0AAV7IWY1</accession>
<feature type="compositionally biased region" description="Basic and acidic residues" evidence="1">
    <location>
        <begin position="120"/>
        <end position="131"/>
    </location>
</feature>
<organism evidence="2 3">
    <name type="scientific">Cotesia glomerata</name>
    <name type="common">Lepidopteran parasitic wasp</name>
    <name type="synonym">Apanteles glomeratus</name>
    <dbReference type="NCBI Taxonomy" id="32391"/>
    <lineage>
        <taxon>Eukaryota</taxon>
        <taxon>Metazoa</taxon>
        <taxon>Ecdysozoa</taxon>
        <taxon>Arthropoda</taxon>
        <taxon>Hexapoda</taxon>
        <taxon>Insecta</taxon>
        <taxon>Pterygota</taxon>
        <taxon>Neoptera</taxon>
        <taxon>Endopterygota</taxon>
        <taxon>Hymenoptera</taxon>
        <taxon>Apocrita</taxon>
        <taxon>Ichneumonoidea</taxon>
        <taxon>Braconidae</taxon>
        <taxon>Microgastrinae</taxon>
        <taxon>Cotesia</taxon>
    </lineage>
</organism>
<keyword evidence="3" id="KW-1185">Reference proteome</keyword>
<dbReference type="Proteomes" id="UP000826195">
    <property type="component" value="Unassembled WGS sequence"/>
</dbReference>
<sequence length="259" mass="29937">MDTYWCGYSECGMEEAVRALETSEPELFEPFEKRLTNEIKSFIHNLRRNFSAELNIDDADIRAEYPHQECANDQQEEESQADFFDDSSPLLPLEQECANDQQEEESQADFFDDSSPLPLHKTESASAHEEECSQSTYDEEEEVDLSSLINLEYFTPSQNWLITDALRKCEEEKILPIHLAEAEIPIITIDEDIPLITLTGEEDKNLIIKEKSALSQEVDNGLKEYFVEQKLKKRKNITILDDNIVNNKFVMFGKKPKIQ</sequence>
<evidence type="ECO:0000256" key="1">
    <source>
        <dbReference type="SAM" id="MobiDB-lite"/>
    </source>
</evidence>
<gene>
    <name evidence="2" type="ORF">KQX54_008570</name>
</gene>
<feature type="region of interest" description="Disordered" evidence="1">
    <location>
        <begin position="97"/>
        <end position="139"/>
    </location>
</feature>
<comment type="caution">
    <text evidence="2">The sequence shown here is derived from an EMBL/GenBank/DDBJ whole genome shotgun (WGS) entry which is preliminary data.</text>
</comment>
<dbReference type="EMBL" id="JAHXZJ010000747">
    <property type="protein sequence ID" value="KAH0557584.1"/>
    <property type="molecule type" value="Genomic_DNA"/>
</dbReference>
<protein>
    <submittedName>
        <fullName evidence="2">Uncharacterized protein</fullName>
    </submittedName>
</protein>
<proteinExistence type="predicted"/>
<evidence type="ECO:0000313" key="3">
    <source>
        <dbReference type="Proteomes" id="UP000826195"/>
    </source>
</evidence>
<dbReference type="AlphaFoldDB" id="A0AAV7IWY1"/>
<feature type="compositionally biased region" description="Acidic residues" evidence="1">
    <location>
        <begin position="101"/>
        <end position="112"/>
    </location>
</feature>
<reference evidence="2 3" key="1">
    <citation type="journal article" date="2021" name="J. Hered.">
        <title>A chromosome-level genome assembly of the parasitoid wasp, Cotesia glomerata (Hymenoptera: Braconidae).</title>
        <authorList>
            <person name="Pinto B.J."/>
            <person name="Weis J.J."/>
            <person name="Gamble T."/>
            <person name="Ode P.J."/>
            <person name="Paul R."/>
            <person name="Zaspel J.M."/>
        </authorList>
    </citation>
    <scope>NUCLEOTIDE SEQUENCE [LARGE SCALE GENOMIC DNA]</scope>
    <source>
        <strain evidence="2">CgM1</strain>
    </source>
</reference>
<name>A0AAV7IWY1_COTGL</name>
<evidence type="ECO:0000313" key="2">
    <source>
        <dbReference type="EMBL" id="KAH0557584.1"/>
    </source>
</evidence>